<dbReference type="AlphaFoldDB" id="A0A1B4XYV7"/>
<feature type="domain" description="Dehydrogenase E1 component" evidence="5">
    <location>
        <begin position="20"/>
        <end position="294"/>
    </location>
</feature>
<dbReference type="GO" id="GO:0000287">
    <property type="term" value="F:magnesium ion binding"/>
    <property type="evidence" value="ECO:0007669"/>
    <property type="project" value="UniProtKB-ARBA"/>
</dbReference>
<evidence type="ECO:0000256" key="4">
    <source>
        <dbReference type="ARBA" id="ARBA00023052"/>
    </source>
</evidence>
<evidence type="ECO:0000256" key="2">
    <source>
        <dbReference type="ARBA" id="ARBA00001964"/>
    </source>
</evidence>
<sequence>MSHASARPAALLPDHLEMYRRMWVLRLLDMALEEMRADGLMESPVSTALDQEAVSIGATVALTEGDLVLASRRAHALHVGVDLPLGPMIAELIGQDSTCDHADQLNSPERSGAADQCPLLAVGHAYSQWLDNSDRVTLCITGPDDVNSGAFVQAANMAVLWHLPVVIVVESVPGVGVAGRLRGAPGHGGDACQRIPSVTVDGHDVQAVRRCVATAVQRARAGAGPTVVRAITYRSSDFPSFDGDYDAAATEPFLDPLVFTGGRLKAGGADAAQLCDVERTARKLVADAVALAKSGTCPGHDGRS</sequence>
<dbReference type="GeneID" id="93435307"/>
<dbReference type="SUPFAM" id="SSF52518">
    <property type="entry name" value="Thiamin diphosphate-binding fold (THDP-binding)"/>
    <property type="match status" value="1"/>
</dbReference>
<dbReference type="EMBL" id="AP017624">
    <property type="protein sequence ID" value="BAV39991.1"/>
    <property type="molecule type" value="Genomic_DNA"/>
</dbReference>
<evidence type="ECO:0000313" key="6">
    <source>
        <dbReference type="EMBL" id="BAV39991.1"/>
    </source>
</evidence>
<dbReference type="InterPro" id="IPR050642">
    <property type="entry name" value="PDH_E1_Alpha_Subunit"/>
</dbReference>
<dbReference type="RefSeq" id="WP_096369753.1">
    <property type="nucleotide sequence ID" value="NZ_AP017624.1"/>
</dbReference>
<comment type="cofactor">
    <cofactor evidence="2">
        <name>thiamine diphosphate</name>
        <dbReference type="ChEBI" id="CHEBI:58937"/>
    </cofactor>
</comment>
<dbReference type="GO" id="GO:0006086">
    <property type="term" value="P:pyruvate decarboxylation to acetyl-CoA"/>
    <property type="evidence" value="ECO:0007669"/>
    <property type="project" value="TreeGrafter"/>
</dbReference>
<organism evidence="6 7">
    <name type="scientific">Mycobacterium ulcerans subsp. shinshuense</name>
    <dbReference type="NCBI Taxonomy" id="1124626"/>
    <lineage>
        <taxon>Bacteria</taxon>
        <taxon>Bacillati</taxon>
        <taxon>Actinomycetota</taxon>
        <taxon>Actinomycetes</taxon>
        <taxon>Mycobacteriales</taxon>
        <taxon>Mycobacteriaceae</taxon>
        <taxon>Mycobacterium</taxon>
        <taxon>Mycobacterium ulcerans group</taxon>
    </lineage>
</organism>
<protein>
    <submittedName>
        <fullName evidence="6">Dehydrogenase</fullName>
    </submittedName>
</protein>
<dbReference type="PANTHER" id="PTHR11516:SF60">
    <property type="entry name" value="PYRUVATE DEHYDROGENASE E1 COMPONENT SUBUNIT ALPHA"/>
    <property type="match status" value="1"/>
</dbReference>
<reference evidence="6 7" key="1">
    <citation type="submission" date="2016-08" db="EMBL/GenBank/DDBJ databases">
        <title>Complete genome sequence of Mycobacterium shinshuense, a subspecies of M. ulcerans.</title>
        <authorList>
            <person name="Yoshida M."/>
            <person name="Ogura Y."/>
            <person name="Hayashi T."/>
            <person name="Hoshino Y."/>
        </authorList>
    </citation>
    <scope>NUCLEOTIDE SEQUENCE [LARGE SCALE GENOMIC DNA]</scope>
    <source>
        <strain evidence="7">ATCC 33728</strain>
    </source>
</reference>
<dbReference type="PANTHER" id="PTHR11516">
    <property type="entry name" value="PYRUVATE DEHYDROGENASE E1 COMPONENT, ALPHA SUBUNIT BACTERIAL AND ORGANELLAR"/>
    <property type="match status" value="1"/>
</dbReference>
<keyword evidence="3" id="KW-0560">Oxidoreductase</keyword>
<evidence type="ECO:0000256" key="1">
    <source>
        <dbReference type="ARBA" id="ARBA00001946"/>
    </source>
</evidence>
<dbReference type="Proteomes" id="UP000218067">
    <property type="component" value="Chromosome"/>
</dbReference>
<proteinExistence type="predicted"/>
<dbReference type="Gene3D" id="3.40.50.970">
    <property type="match status" value="1"/>
</dbReference>
<dbReference type="InterPro" id="IPR001017">
    <property type="entry name" value="DH_E1"/>
</dbReference>
<evidence type="ECO:0000313" key="7">
    <source>
        <dbReference type="Proteomes" id="UP000218067"/>
    </source>
</evidence>
<dbReference type="GO" id="GO:0004739">
    <property type="term" value="F:pyruvate dehydrogenase (acetyl-transferring) activity"/>
    <property type="evidence" value="ECO:0007669"/>
    <property type="project" value="TreeGrafter"/>
</dbReference>
<name>A0A1B4XYV7_MYCUL</name>
<gene>
    <name evidence="6" type="ORF">SHTP_0636</name>
</gene>
<keyword evidence="4" id="KW-0786">Thiamine pyrophosphate</keyword>
<dbReference type="InterPro" id="IPR029061">
    <property type="entry name" value="THDP-binding"/>
</dbReference>
<accession>A0A1B4XYV7</accession>
<evidence type="ECO:0000256" key="3">
    <source>
        <dbReference type="ARBA" id="ARBA00023002"/>
    </source>
</evidence>
<dbReference type="Pfam" id="PF00676">
    <property type="entry name" value="E1_dh"/>
    <property type="match status" value="1"/>
</dbReference>
<evidence type="ECO:0000259" key="5">
    <source>
        <dbReference type="Pfam" id="PF00676"/>
    </source>
</evidence>
<comment type="cofactor">
    <cofactor evidence="1">
        <name>Mg(2+)</name>
        <dbReference type="ChEBI" id="CHEBI:18420"/>
    </cofactor>
</comment>